<accession>A0ABX8BZ49</accession>
<evidence type="ECO:0000313" key="1">
    <source>
        <dbReference type="EMBL" id="QUX27252.1"/>
    </source>
</evidence>
<proteinExistence type="predicted"/>
<evidence type="ECO:0000313" key="2">
    <source>
        <dbReference type="Proteomes" id="UP000678016"/>
    </source>
</evidence>
<dbReference type="EMBL" id="CP074132">
    <property type="protein sequence ID" value="QUX27252.1"/>
    <property type="molecule type" value="Genomic_DNA"/>
</dbReference>
<name>A0ABX8BZ49_9ACTN</name>
<evidence type="ECO:0008006" key="3">
    <source>
        <dbReference type="Google" id="ProtNLM"/>
    </source>
</evidence>
<reference evidence="2" key="1">
    <citation type="submission" date="2021-05" db="EMBL/GenBank/DDBJ databases">
        <title>Direct Submission.</title>
        <authorList>
            <person name="Li K."/>
            <person name="Gao J."/>
        </authorList>
    </citation>
    <scope>NUCLEOTIDE SEQUENCE [LARGE SCALE GENOMIC DNA]</scope>
    <source>
        <strain evidence="2">HDS12</strain>
    </source>
</reference>
<keyword evidence="2" id="KW-1185">Reference proteome</keyword>
<sequence>MRHAPSRLLRWVTTHGVRAVAAEDPDFAREKHGRRTRFRRLISGSPTARLRSRLTSMARTLGVSVIAVDPAYTSRWGARHW</sequence>
<dbReference type="RefSeq" id="WP_212640326.1">
    <property type="nucleotide sequence ID" value="NZ_CP074132.1"/>
</dbReference>
<protein>
    <recommendedName>
        <fullName evidence="3">Transposase</fullName>
    </recommendedName>
</protein>
<dbReference type="Proteomes" id="UP000678016">
    <property type="component" value="Chromosome"/>
</dbReference>
<organism evidence="1 2">
    <name type="scientific">Nocardiopsis akebiae</name>
    <dbReference type="NCBI Taxonomy" id="2831968"/>
    <lineage>
        <taxon>Bacteria</taxon>
        <taxon>Bacillati</taxon>
        <taxon>Actinomycetota</taxon>
        <taxon>Actinomycetes</taxon>
        <taxon>Streptosporangiales</taxon>
        <taxon>Nocardiopsidaceae</taxon>
        <taxon>Nocardiopsis</taxon>
    </lineage>
</organism>
<gene>
    <name evidence="1" type="ORF">KGD83_18205</name>
</gene>